<evidence type="ECO:0000256" key="6">
    <source>
        <dbReference type="ARBA" id="ARBA00023125"/>
    </source>
</evidence>
<dbReference type="Gene3D" id="1.10.8.10">
    <property type="entry name" value="DNA helicase RuvA subunit, C-terminal domain"/>
    <property type="match status" value="1"/>
</dbReference>
<feature type="compositionally biased region" description="Acidic residues" evidence="8">
    <location>
        <begin position="1"/>
        <end position="16"/>
    </location>
</feature>
<organism evidence="11 12">
    <name type="scientific">Lolium multiflorum</name>
    <name type="common">Italian ryegrass</name>
    <name type="synonym">Lolium perenne subsp. multiflorum</name>
    <dbReference type="NCBI Taxonomy" id="4521"/>
    <lineage>
        <taxon>Eukaryota</taxon>
        <taxon>Viridiplantae</taxon>
        <taxon>Streptophyta</taxon>
        <taxon>Embryophyta</taxon>
        <taxon>Tracheophyta</taxon>
        <taxon>Spermatophyta</taxon>
        <taxon>Magnoliopsida</taxon>
        <taxon>Liliopsida</taxon>
        <taxon>Poales</taxon>
        <taxon>Poaceae</taxon>
        <taxon>BOP clade</taxon>
        <taxon>Pooideae</taxon>
        <taxon>Poodae</taxon>
        <taxon>Poeae</taxon>
        <taxon>Poeae Chloroplast Group 2 (Poeae type)</taxon>
        <taxon>Loliodinae</taxon>
        <taxon>Loliinae</taxon>
        <taxon>Lolium</taxon>
    </lineage>
</organism>
<sequence>MVDSDDSFEWESDGDAEPSSAPTLRNMDAAGPSTLVHQDPNGRANGEAPPNSLVEGYVGMGFTREMVVKGIKQIGYSDSNALLELLLTYKALGDEAAGNCSTSGLISQSVEDDDDFDFENWDGDDDADGREPNSDDSGHEDFPQEMSEKDNKIKSLVNMGFAEDEANRAITRCGVDAAVCVLVDSIYASQAAGNCSYMNLSEYEVTDRGFDSFGVRKKARLMEESKKKMKHYGSGSQGSRSSLDGNHGELMWLPNPMVGFNLPTDRLRSVTRSLPKQAIGPPYFYYENMARAPKNVWKEISRSLYDIEPEFVDSRFFCAAARESGYVHNLPIEKRSPLRPLPPKTIFEAFPHYKKWWPTWDHREQLNCFETRVASPKQIKKIECVLARSSNPPPLTVQKYVMDQCREWNLVWVGKNKVAPLEQDEMEYLHGFPRNHTRGVASTKRYKCLGDSFQVDTVGYHLSVLKDMYPNGVNVLSLFTGIGGGEVALHRLGIHMKAVISVEISEENRRILRGWWDQTQTGTLIEIADVKSLTNDRIASFIGRFGRFDLVIGGLEGHQPALFYQYCRILKAVKSATARI</sequence>
<evidence type="ECO:0000256" key="1">
    <source>
        <dbReference type="ARBA" id="ARBA00004123"/>
    </source>
</evidence>
<evidence type="ECO:0000256" key="8">
    <source>
        <dbReference type="SAM" id="MobiDB-lite"/>
    </source>
</evidence>
<evidence type="ECO:0000256" key="2">
    <source>
        <dbReference type="ARBA" id="ARBA00022603"/>
    </source>
</evidence>
<dbReference type="InterPro" id="IPR009060">
    <property type="entry name" value="UBA-like_sf"/>
</dbReference>
<comment type="caution">
    <text evidence="11">The sequence shown here is derived from an EMBL/GenBank/DDBJ whole genome shotgun (WGS) entry which is preliminary data.</text>
</comment>
<accession>A0AAD8R251</accession>
<dbReference type="InterPro" id="IPR050390">
    <property type="entry name" value="C5-Methyltransferase"/>
</dbReference>
<evidence type="ECO:0000313" key="12">
    <source>
        <dbReference type="Proteomes" id="UP001231189"/>
    </source>
</evidence>
<dbReference type="GO" id="GO:0005634">
    <property type="term" value="C:nucleus"/>
    <property type="evidence" value="ECO:0007669"/>
    <property type="project" value="UniProtKB-SubCell"/>
</dbReference>
<dbReference type="InterPro" id="IPR030380">
    <property type="entry name" value="SAM_MeTfrase_DRM"/>
</dbReference>
<feature type="compositionally biased region" description="Basic and acidic residues" evidence="8">
    <location>
        <begin position="129"/>
        <end position="149"/>
    </location>
</feature>
<dbReference type="GO" id="GO:0003886">
    <property type="term" value="F:DNA (cytosine-5-)-methyltransferase activity"/>
    <property type="evidence" value="ECO:0007669"/>
    <property type="project" value="TreeGrafter"/>
</dbReference>
<dbReference type="SUPFAM" id="SSF46934">
    <property type="entry name" value="UBA-like"/>
    <property type="match status" value="1"/>
</dbReference>
<reference evidence="11" key="1">
    <citation type="submission" date="2023-07" db="EMBL/GenBank/DDBJ databases">
        <title>A chromosome-level genome assembly of Lolium multiflorum.</title>
        <authorList>
            <person name="Chen Y."/>
            <person name="Copetti D."/>
            <person name="Kolliker R."/>
            <person name="Studer B."/>
        </authorList>
    </citation>
    <scope>NUCLEOTIDE SEQUENCE</scope>
    <source>
        <strain evidence="11">02402/16</strain>
        <tissue evidence="11">Leaf</tissue>
    </source>
</reference>
<dbReference type="AlphaFoldDB" id="A0AAD8R251"/>
<evidence type="ECO:0000313" key="11">
    <source>
        <dbReference type="EMBL" id="KAK1611564.1"/>
    </source>
</evidence>
<dbReference type="InterPro" id="IPR029063">
    <property type="entry name" value="SAM-dependent_MTases_sf"/>
</dbReference>
<feature type="region of interest" description="Disordered" evidence="8">
    <location>
        <begin position="1"/>
        <end position="51"/>
    </location>
</feature>
<evidence type="ECO:0000259" key="9">
    <source>
        <dbReference type="PROSITE" id="PS50030"/>
    </source>
</evidence>
<gene>
    <name evidence="11" type="ORF">QYE76_035237</name>
</gene>
<dbReference type="PANTHER" id="PTHR23068">
    <property type="entry name" value="DNA CYTOSINE-5- -METHYLTRANSFERASE 3-RELATED"/>
    <property type="match status" value="1"/>
</dbReference>
<comment type="subcellular location">
    <subcellularLocation>
        <location evidence="1">Nucleus</location>
    </subcellularLocation>
</comment>
<keyword evidence="2" id="KW-0489">Methyltransferase</keyword>
<keyword evidence="3" id="KW-0808">Transferase</keyword>
<feature type="compositionally biased region" description="Acidic residues" evidence="8">
    <location>
        <begin position="113"/>
        <end position="128"/>
    </location>
</feature>
<dbReference type="PROSITE" id="PS51680">
    <property type="entry name" value="SAM_MT_DRM"/>
    <property type="match status" value="1"/>
</dbReference>
<dbReference type="PROSITE" id="PS50030">
    <property type="entry name" value="UBA"/>
    <property type="match status" value="1"/>
</dbReference>
<dbReference type="PANTHER" id="PTHR23068:SF36">
    <property type="entry name" value="SAM-DEPENDENT MTASE DRM-TYPE DOMAIN-CONTAINING PROTEIN"/>
    <property type="match status" value="1"/>
</dbReference>
<dbReference type="SUPFAM" id="SSF53335">
    <property type="entry name" value="S-adenosyl-L-methionine-dependent methyltransferases"/>
    <property type="match status" value="2"/>
</dbReference>
<evidence type="ECO:0000256" key="7">
    <source>
        <dbReference type="ARBA" id="ARBA00023242"/>
    </source>
</evidence>
<feature type="region of interest" description="Disordered" evidence="8">
    <location>
        <begin position="113"/>
        <end position="149"/>
    </location>
</feature>
<keyword evidence="5" id="KW-0677">Repeat</keyword>
<dbReference type="Proteomes" id="UP001231189">
    <property type="component" value="Unassembled WGS sequence"/>
</dbReference>
<dbReference type="GO" id="GO:0003677">
    <property type="term" value="F:DNA binding"/>
    <property type="evidence" value="ECO:0007669"/>
    <property type="project" value="UniProtKB-KW"/>
</dbReference>
<proteinExistence type="predicted"/>
<evidence type="ECO:0000256" key="4">
    <source>
        <dbReference type="ARBA" id="ARBA00022691"/>
    </source>
</evidence>
<feature type="domain" description="UBA" evidence="9">
    <location>
        <begin position="145"/>
        <end position="189"/>
    </location>
</feature>
<dbReference type="InterPro" id="IPR015940">
    <property type="entry name" value="UBA"/>
</dbReference>
<feature type="domain" description="SAM-dependent MTase DRM-type" evidence="10">
    <location>
        <begin position="270"/>
        <end position="580"/>
    </location>
</feature>
<evidence type="ECO:0000256" key="3">
    <source>
        <dbReference type="ARBA" id="ARBA00022679"/>
    </source>
</evidence>
<evidence type="ECO:0000256" key="5">
    <source>
        <dbReference type="ARBA" id="ARBA00022737"/>
    </source>
</evidence>
<keyword evidence="12" id="KW-1185">Reference proteome</keyword>
<keyword evidence="4" id="KW-0949">S-adenosyl-L-methionine</keyword>
<protein>
    <submittedName>
        <fullName evidence="11">Uncharacterized protein</fullName>
    </submittedName>
</protein>
<dbReference type="GO" id="GO:0032259">
    <property type="term" value="P:methylation"/>
    <property type="evidence" value="ECO:0007669"/>
    <property type="project" value="UniProtKB-KW"/>
</dbReference>
<keyword evidence="7" id="KW-0539">Nucleus</keyword>
<evidence type="ECO:0000259" key="10">
    <source>
        <dbReference type="PROSITE" id="PS51680"/>
    </source>
</evidence>
<dbReference type="EMBL" id="JAUUTY010000007">
    <property type="protein sequence ID" value="KAK1611564.1"/>
    <property type="molecule type" value="Genomic_DNA"/>
</dbReference>
<dbReference type="Gene3D" id="3.40.50.150">
    <property type="entry name" value="Vaccinia Virus protein VP39"/>
    <property type="match status" value="1"/>
</dbReference>
<name>A0AAD8R251_LOLMU</name>
<keyword evidence="6" id="KW-0238">DNA-binding</keyword>